<keyword evidence="4" id="KW-0862">Zinc</keyword>
<dbReference type="GO" id="GO:0005634">
    <property type="term" value="C:nucleus"/>
    <property type="evidence" value="ECO:0007669"/>
    <property type="project" value="UniProtKB-ARBA"/>
</dbReference>
<feature type="non-terminal residue" evidence="8">
    <location>
        <position position="1"/>
    </location>
</feature>
<dbReference type="Pfam" id="PF00096">
    <property type="entry name" value="zf-C2H2"/>
    <property type="match status" value="1"/>
</dbReference>
<feature type="region of interest" description="Disordered" evidence="6">
    <location>
        <begin position="496"/>
        <end position="521"/>
    </location>
</feature>
<evidence type="ECO:0000256" key="3">
    <source>
        <dbReference type="ARBA" id="ARBA00022771"/>
    </source>
</evidence>
<protein>
    <submittedName>
        <fullName evidence="8">Ap-2 repressor</fullName>
    </submittedName>
</protein>
<comment type="caution">
    <text evidence="8">The sequence shown here is derived from an EMBL/GenBank/DDBJ whole genome shotgun (WGS) entry which is preliminary data.</text>
</comment>
<organism evidence="8 9">
    <name type="scientific">Moniliophthora roreri (strain MCA 2997)</name>
    <name type="common">Cocoa frosty pod rot fungus</name>
    <name type="synonym">Crinipellis roreri</name>
    <dbReference type="NCBI Taxonomy" id="1381753"/>
    <lineage>
        <taxon>Eukaryota</taxon>
        <taxon>Fungi</taxon>
        <taxon>Dikarya</taxon>
        <taxon>Basidiomycota</taxon>
        <taxon>Agaricomycotina</taxon>
        <taxon>Agaricomycetes</taxon>
        <taxon>Agaricomycetidae</taxon>
        <taxon>Agaricales</taxon>
        <taxon>Marasmiineae</taxon>
        <taxon>Marasmiaceae</taxon>
        <taxon>Moniliophthora</taxon>
    </lineage>
</organism>
<gene>
    <name evidence="8" type="ORF">Moror_3953</name>
</gene>
<evidence type="ECO:0000256" key="5">
    <source>
        <dbReference type="PROSITE-ProRule" id="PRU00042"/>
    </source>
</evidence>
<evidence type="ECO:0000256" key="1">
    <source>
        <dbReference type="ARBA" id="ARBA00022723"/>
    </source>
</evidence>
<dbReference type="GO" id="GO:0008270">
    <property type="term" value="F:zinc ion binding"/>
    <property type="evidence" value="ECO:0007669"/>
    <property type="project" value="UniProtKB-KW"/>
</dbReference>
<dbReference type="KEGG" id="mrr:Moror_3953"/>
<feature type="domain" description="C2H2-type" evidence="7">
    <location>
        <begin position="522"/>
        <end position="551"/>
    </location>
</feature>
<dbReference type="Proteomes" id="UP000017559">
    <property type="component" value="Unassembled WGS sequence"/>
</dbReference>
<name>V2XRW7_MONRO</name>
<keyword evidence="9" id="KW-1185">Reference proteome</keyword>
<dbReference type="OrthoDB" id="3437960at2759"/>
<evidence type="ECO:0000256" key="6">
    <source>
        <dbReference type="SAM" id="MobiDB-lite"/>
    </source>
</evidence>
<evidence type="ECO:0000256" key="4">
    <source>
        <dbReference type="ARBA" id="ARBA00022833"/>
    </source>
</evidence>
<dbReference type="EMBL" id="AWSO01000096">
    <property type="protein sequence ID" value="ESK95280.1"/>
    <property type="molecule type" value="Genomic_DNA"/>
</dbReference>
<dbReference type="PROSITE" id="PS50157">
    <property type="entry name" value="ZINC_FINGER_C2H2_2"/>
    <property type="match status" value="2"/>
</dbReference>
<dbReference type="GO" id="GO:0000981">
    <property type="term" value="F:DNA-binding transcription factor activity, RNA polymerase II-specific"/>
    <property type="evidence" value="ECO:0007669"/>
    <property type="project" value="TreeGrafter"/>
</dbReference>
<dbReference type="InterPro" id="IPR036236">
    <property type="entry name" value="Znf_C2H2_sf"/>
</dbReference>
<evidence type="ECO:0000313" key="9">
    <source>
        <dbReference type="Proteomes" id="UP000017559"/>
    </source>
</evidence>
<dbReference type="GO" id="GO:0000978">
    <property type="term" value="F:RNA polymerase II cis-regulatory region sequence-specific DNA binding"/>
    <property type="evidence" value="ECO:0007669"/>
    <property type="project" value="TreeGrafter"/>
</dbReference>
<reference evidence="8 9" key="1">
    <citation type="journal article" date="2014" name="BMC Genomics">
        <title>Genome and secretome analysis of the hemibiotrophic fungal pathogen, Moniliophthora roreri, which causes frosty pod rot disease of cacao: mechanisms of the biotrophic and necrotrophic phases.</title>
        <authorList>
            <person name="Meinhardt L.W."/>
            <person name="Costa G.G.L."/>
            <person name="Thomazella D.P.T."/>
            <person name="Teixeira P.J.P.L."/>
            <person name="Carazzolle M.F."/>
            <person name="Schuster S.C."/>
            <person name="Carlson J.E."/>
            <person name="Guiltinan M.J."/>
            <person name="Mieczkowski P."/>
            <person name="Farmer A."/>
            <person name="Ramaraj T."/>
            <person name="Crozier J."/>
            <person name="Davis R.E."/>
            <person name="Shao J."/>
            <person name="Melnick R.L."/>
            <person name="Pereira G.A.G."/>
            <person name="Bailey B.A."/>
        </authorList>
    </citation>
    <scope>NUCLEOTIDE SEQUENCE [LARGE SCALE GENOMIC DNA]</scope>
    <source>
        <strain evidence="8 9">MCA 2997</strain>
    </source>
</reference>
<feature type="region of interest" description="Disordered" evidence="6">
    <location>
        <begin position="379"/>
        <end position="417"/>
    </location>
</feature>
<evidence type="ECO:0000256" key="2">
    <source>
        <dbReference type="ARBA" id="ARBA00022737"/>
    </source>
</evidence>
<dbReference type="FunFam" id="3.30.160.60:FF:002343">
    <property type="entry name" value="Zinc finger protein 33A"/>
    <property type="match status" value="1"/>
</dbReference>
<dbReference type="PROSITE" id="PS00028">
    <property type="entry name" value="ZINC_FINGER_C2H2_1"/>
    <property type="match status" value="1"/>
</dbReference>
<accession>V2XRW7</accession>
<keyword evidence="2" id="KW-0677">Repeat</keyword>
<feature type="compositionally biased region" description="Low complexity" evidence="6">
    <location>
        <begin position="401"/>
        <end position="417"/>
    </location>
</feature>
<dbReference type="InterPro" id="IPR050329">
    <property type="entry name" value="GLI_C2H2-zinc-finger"/>
</dbReference>
<feature type="region of interest" description="Disordered" evidence="6">
    <location>
        <begin position="564"/>
        <end position="587"/>
    </location>
</feature>
<dbReference type="AlphaFoldDB" id="V2XRW7"/>
<dbReference type="SUPFAM" id="SSF57667">
    <property type="entry name" value="beta-beta-alpha zinc fingers"/>
    <property type="match status" value="1"/>
</dbReference>
<evidence type="ECO:0000313" key="8">
    <source>
        <dbReference type="EMBL" id="ESK95280.1"/>
    </source>
</evidence>
<keyword evidence="1" id="KW-0479">Metal-binding</keyword>
<evidence type="ECO:0000259" key="7">
    <source>
        <dbReference type="PROSITE" id="PS50157"/>
    </source>
</evidence>
<sequence length="587" mass="63350">HFALAAVVNQHTIYAFSTSTNRPIQPDLVRNAGEMNRNGTFSTTATLIEGITMRRARDHNWVGCGVTITKDVVTEHESLILVPGSGHRLRAPERTTRIYDCFLPVTHFTASTARSGVLSSPLTFTCETSSQPQMPFPPTATRTTASDQKSICGAMISVPMVQITHLRRLIQKSIKLCEQPAVGSIRMHASGTYGRVHGVYSSCLYPGREDLWKARYRPYTLALWGTLVHMSSCVRLEYDRGGMSKAVGPQRVDNWTVTLRPTRGSAPVPYPGNCNSSFLPCVGSPRAGEGLSGGLQDMQRSKFQHGSAISFTLVLLSLLSISPFAPFDMDGYFDPNNGNSQSGNAAPFDENCSCSRNGPPSCPIHHKYYYSYVGVQSQSPPLAPTPPHPGLSVQTNGFLHSGQSQPQFSSPTSSMTSPSPNSALFSYTTPGYVSAVYSSHPPMSPSAFGTTPGWFTNYGAQGSSINTHPSRSVDVIPMSSALSPSTAPGYSTQATAVNHGGSISHAGGELPSVPPSSLRSRKSCDVPGCNKSYTATHNLQYHKRSHANVKPYSCYNCGNSYRSQSDLTRHQRRGKTPCISPASPSRN</sequence>
<dbReference type="HOGENOM" id="CLU_465094_0_0_1"/>
<dbReference type="Gene3D" id="3.30.160.60">
    <property type="entry name" value="Classic Zinc Finger"/>
    <property type="match status" value="2"/>
</dbReference>
<dbReference type="GO" id="GO:0045944">
    <property type="term" value="P:positive regulation of transcription by RNA polymerase II"/>
    <property type="evidence" value="ECO:0007669"/>
    <property type="project" value="UniProtKB-ARBA"/>
</dbReference>
<feature type="domain" description="C2H2-type" evidence="7">
    <location>
        <begin position="552"/>
        <end position="572"/>
    </location>
</feature>
<dbReference type="PANTHER" id="PTHR19818:SF139">
    <property type="entry name" value="PAIR-RULE PROTEIN ODD-PAIRED"/>
    <property type="match status" value="1"/>
</dbReference>
<keyword evidence="3 5" id="KW-0863">Zinc-finger</keyword>
<proteinExistence type="predicted"/>
<dbReference type="InterPro" id="IPR013087">
    <property type="entry name" value="Znf_C2H2_type"/>
</dbReference>
<dbReference type="SMART" id="SM00355">
    <property type="entry name" value="ZnF_C2H2"/>
    <property type="match status" value="2"/>
</dbReference>
<dbReference type="PANTHER" id="PTHR19818">
    <property type="entry name" value="ZINC FINGER PROTEIN ZIC AND GLI"/>
    <property type="match status" value="1"/>
</dbReference>